<dbReference type="EMBL" id="PEYM01000092">
    <property type="protein sequence ID" value="PIS29285.1"/>
    <property type="molecule type" value="Genomic_DNA"/>
</dbReference>
<gene>
    <name evidence="3" type="ORF">COT42_05840</name>
</gene>
<feature type="region of interest" description="Disordered" evidence="2">
    <location>
        <begin position="651"/>
        <end position="675"/>
    </location>
</feature>
<dbReference type="Proteomes" id="UP000231343">
    <property type="component" value="Unassembled WGS sequence"/>
</dbReference>
<feature type="coiled-coil region" evidence="1">
    <location>
        <begin position="390"/>
        <end position="506"/>
    </location>
</feature>
<feature type="compositionally biased region" description="Polar residues" evidence="2">
    <location>
        <begin position="657"/>
        <end position="669"/>
    </location>
</feature>
<feature type="non-terminal residue" evidence="3">
    <location>
        <position position="1"/>
    </location>
</feature>
<proteinExistence type="predicted"/>
<name>A0A2H0XWZ6_UNCSA</name>
<organism evidence="3 4">
    <name type="scientific">Candidatus Saganbacteria bacterium CG08_land_8_20_14_0_20_45_16</name>
    <dbReference type="NCBI Taxonomy" id="2014293"/>
    <lineage>
        <taxon>Bacteria</taxon>
        <taxon>Bacillati</taxon>
        <taxon>Saganbacteria</taxon>
    </lineage>
</organism>
<evidence type="ECO:0000256" key="2">
    <source>
        <dbReference type="SAM" id="MobiDB-lite"/>
    </source>
</evidence>
<evidence type="ECO:0000256" key="1">
    <source>
        <dbReference type="SAM" id="Coils"/>
    </source>
</evidence>
<sequence length="795" mass="89471">EVEARAERSGLELVAANTTIAEERARADQFLTELRTAEKEVQKLSRQLTARGDELEEQKQAVAQAKAALQKLEAAKTATSEELTKARLDLQNARDDFAKKEAGHEQLKKALGLAQTGMEKLNNELEGTKRRLAAKTKQVEELEAQQASTDGRLLGLSIAKSSLTTSLEREQTRHAELEQGMTAHQLELEAELRQTAEKLTAAEQVNQQAQALIIELKAAFKRAEQRRAQAIHQRDQQLVAARKSSAAKTAEITGLENEVTSLRRELAELRVSLTTQLGDATQKIIELEKNLTKTNQAKQRLAETLTTLQAEHRDQGESLRLARQNLGIAERAGIKLSRELAWAQKEQDAASFRLESQLAASQAETARVEAEFNQAGQAQFEFSTQAFEIIEAQNQQINKLTNELEIAQDFYRQQKRSFEIEVEDLHDQQRGAEDQISGLEIELATTDKIDSEKINDLKKQLALAHRELEATAAYTTNEVQRLQNELRQARNKIREVQRRLKTELQRSSSLLRRANLATTKISRELAESQADQALMLEAVTALYHSEQEAMARAVKAEARLEGDGQAIATLTAEKRELATLLHSTKADLKELRQQHTELTGTLVTAEETTRKLKMTIKVFKTGLEDLARGKAEAEQRLVVVEQQRDQVREQLHRARETQTSLEASRNQENQRLRTRQSKLEEEIAKLERQITSLETQLRFFIGEENEKNAAAVKPRLIQNIITLAATDPEAFHYINEASLLLGNNQLDTAQRTELLTHLFNFIEKVEAIDLTAEIEEFVETGASVEIVIEEGDEGD</sequence>
<reference evidence="3 4" key="1">
    <citation type="submission" date="2017-09" db="EMBL/GenBank/DDBJ databases">
        <title>Depth-based differentiation of microbial function through sediment-hosted aquifers and enrichment of novel symbionts in the deep terrestrial subsurface.</title>
        <authorList>
            <person name="Probst A.J."/>
            <person name="Ladd B."/>
            <person name="Jarett J.K."/>
            <person name="Geller-Mcgrath D.E."/>
            <person name="Sieber C.M."/>
            <person name="Emerson J.B."/>
            <person name="Anantharaman K."/>
            <person name="Thomas B.C."/>
            <person name="Malmstrom R."/>
            <person name="Stieglmeier M."/>
            <person name="Klingl A."/>
            <person name="Woyke T."/>
            <person name="Ryan C.M."/>
            <person name="Banfield J.F."/>
        </authorList>
    </citation>
    <scope>NUCLEOTIDE SEQUENCE [LARGE SCALE GENOMIC DNA]</scope>
    <source>
        <strain evidence="3">CG08_land_8_20_14_0_20_45_16</strain>
    </source>
</reference>
<keyword evidence="1" id="KW-0175">Coiled coil</keyword>
<evidence type="ECO:0000313" key="4">
    <source>
        <dbReference type="Proteomes" id="UP000231343"/>
    </source>
</evidence>
<accession>A0A2H0XWZ6</accession>
<protein>
    <submittedName>
        <fullName evidence="3">Uncharacterized protein</fullName>
    </submittedName>
</protein>
<comment type="caution">
    <text evidence="3">The sequence shown here is derived from an EMBL/GenBank/DDBJ whole genome shotgun (WGS) entry which is preliminary data.</text>
</comment>
<dbReference type="AlphaFoldDB" id="A0A2H0XWZ6"/>
<feature type="coiled-coil region" evidence="1">
    <location>
        <begin position="20"/>
        <end position="311"/>
    </location>
</feature>
<evidence type="ECO:0000313" key="3">
    <source>
        <dbReference type="EMBL" id="PIS29285.1"/>
    </source>
</evidence>